<keyword evidence="3 13" id="KW-0004">4Fe-4S</keyword>
<dbReference type="FunFam" id="1.10.1670.10:FF:000001">
    <property type="entry name" value="Endonuclease III"/>
    <property type="match status" value="1"/>
</dbReference>
<dbReference type="SMART" id="SM00525">
    <property type="entry name" value="FES"/>
    <property type="match status" value="1"/>
</dbReference>
<comment type="cofactor">
    <cofactor evidence="13">
        <name>[4Fe-4S] cluster</name>
        <dbReference type="ChEBI" id="CHEBI:49883"/>
    </cofactor>
    <text evidence="13">Binds 1 [4Fe-4S] cluster.</text>
</comment>
<accession>A0A077MEM1</accession>
<dbReference type="InterPro" id="IPR004036">
    <property type="entry name" value="Endonuclease-III-like_CS2"/>
</dbReference>
<dbReference type="SMART" id="SM00478">
    <property type="entry name" value="ENDO3c"/>
    <property type="match status" value="1"/>
</dbReference>
<dbReference type="PANTHER" id="PTHR10359">
    <property type="entry name" value="A/G-SPECIFIC ADENINE GLYCOSYLASE/ENDONUCLEASE III"/>
    <property type="match status" value="1"/>
</dbReference>
<dbReference type="InterPro" id="IPR000445">
    <property type="entry name" value="HhH_motif"/>
</dbReference>
<dbReference type="GO" id="GO:0051539">
    <property type="term" value="F:4 iron, 4 sulfur cluster binding"/>
    <property type="evidence" value="ECO:0007669"/>
    <property type="project" value="UniProtKB-UniRule"/>
</dbReference>
<dbReference type="EC" id="4.2.99.18" evidence="13"/>
<keyword evidence="16" id="KW-0255">Endonuclease</keyword>
<dbReference type="Pfam" id="PF00293">
    <property type="entry name" value="NUDIX"/>
    <property type="match status" value="1"/>
</dbReference>
<keyword evidence="12 13" id="KW-0326">Glycosidase</keyword>
<evidence type="ECO:0000256" key="13">
    <source>
        <dbReference type="HAMAP-Rule" id="MF_00942"/>
    </source>
</evidence>
<keyword evidence="10 13" id="KW-0234">DNA repair</keyword>
<dbReference type="InterPro" id="IPR045121">
    <property type="entry name" value="CoAse"/>
</dbReference>
<dbReference type="Gene3D" id="1.10.1670.10">
    <property type="entry name" value="Helix-hairpin-Helix base-excision DNA repair enzymes (C-terminal)"/>
    <property type="match status" value="1"/>
</dbReference>
<dbReference type="NCBIfam" id="TIGR01083">
    <property type="entry name" value="nth"/>
    <property type="match status" value="1"/>
</dbReference>
<evidence type="ECO:0000256" key="10">
    <source>
        <dbReference type="ARBA" id="ARBA00023204"/>
    </source>
</evidence>
<name>A0A077MEM1_9MICO</name>
<dbReference type="PROSITE" id="PS00764">
    <property type="entry name" value="ENDONUCLEASE_III_1"/>
    <property type="match status" value="1"/>
</dbReference>
<dbReference type="InterPro" id="IPR011257">
    <property type="entry name" value="DNA_glycosylase"/>
</dbReference>
<keyword evidence="6 13" id="KW-0378">Hydrolase</keyword>
<dbReference type="HAMAP" id="MF_00942">
    <property type="entry name" value="Nth"/>
    <property type="match status" value="1"/>
</dbReference>
<dbReference type="InterPro" id="IPR003651">
    <property type="entry name" value="Endonuclease3_FeS-loop_motif"/>
</dbReference>
<evidence type="ECO:0000256" key="6">
    <source>
        <dbReference type="ARBA" id="ARBA00022801"/>
    </source>
</evidence>
<keyword evidence="9 13" id="KW-0238">DNA-binding</keyword>
<dbReference type="PANTHER" id="PTHR10359:SF18">
    <property type="entry name" value="ENDONUCLEASE III"/>
    <property type="match status" value="1"/>
</dbReference>
<evidence type="ECO:0000256" key="14">
    <source>
        <dbReference type="SAM" id="MobiDB-lite"/>
    </source>
</evidence>
<dbReference type="InterPro" id="IPR003265">
    <property type="entry name" value="HhH-GPD_domain"/>
</dbReference>
<dbReference type="SUPFAM" id="SSF48150">
    <property type="entry name" value="DNA-glycosylase"/>
    <property type="match status" value="1"/>
</dbReference>
<sequence>MYRVLADFYPYAHCELDFDTPLQLLVATILSAQTTDVGVNQVTPELFARYPDAASYAAADRAELENLIRPTGFFRAKTDSLIKLGAALEERYGGEVPRRLTDLVTLPGVGRKTANVVLGNAFGVPGITVDTHFGRLVRRFGWTQESDPVAVEHAIGALFPKRDWTMLSHVLIFHGRRICHARKPACGACPVAGLCPSVGIGELDPERAKRLLRFELAPLPPAPAAGPARRVGGGTVTPDESAPDWVRGLPARVAEISPDYFTRFAPPPGVTKRAAVLMLFGPGPDGPDLLLTERGPHLRAHAGQVSFPGGRIDPEDTGPVAAALRETHEEVGIDPSWVEVLGEFPPLYLGPSSNAVTPVLGWWSGRHTPEVTSDFEVARVVRVPVTDLVDPANRFTVTTPVGYTGPGFDVADLFVWGFTAGLIESMLDLGGVARAWDRGVQRPLPDDMLTVALRSRR</sequence>
<dbReference type="Proteomes" id="UP000035720">
    <property type="component" value="Unassembled WGS sequence"/>
</dbReference>
<dbReference type="InterPro" id="IPR004035">
    <property type="entry name" value="Endouclease-III_FeS-bd_BS"/>
</dbReference>
<keyword evidence="11 13" id="KW-0456">Lyase</keyword>
<dbReference type="GO" id="GO:0003677">
    <property type="term" value="F:DNA binding"/>
    <property type="evidence" value="ECO:0007669"/>
    <property type="project" value="UniProtKB-UniRule"/>
</dbReference>
<dbReference type="InterPro" id="IPR005759">
    <property type="entry name" value="Nth"/>
</dbReference>
<dbReference type="GO" id="GO:0140078">
    <property type="term" value="F:class I DNA-(apurinic or apyrimidinic site) endonuclease activity"/>
    <property type="evidence" value="ECO:0007669"/>
    <property type="project" value="UniProtKB-EC"/>
</dbReference>
<evidence type="ECO:0000256" key="2">
    <source>
        <dbReference type="ARBA" id="ARBA00008343"/>
    </source>
</evidence>
<evidence type="ECO:0000256" key="4">
    <source>
        <dbReference type="ARBA" id="ARBA00022723"/>
    </source>
</evidence>
<organism evidence="16 17">
    <name type="scientific">Nostocoides jenkinsii Ben 74</name>
    <dbReference type="NCBI Taxonomy" id="1193518"/>
    <lineage>
        <taxon>Bacteria</taxon>
        <taxon>Bacillati</taxon>
        <taxon>Actinomycetota</taxon>
        <taxon>Actinomycetes</taxon>
        <taxon>Micrococcales</taxon>
        <taxon>Intrasporangiaceae</taxon>
        <taxon>Nostocoides</taxon>
    </lineage>
</organism>
<keyword evidence="5 13" id="KW-0227">DNA damage</keyword>
<dbReference type="InterPro" id="IPR000086">
    <property type="entry name" value="NUDIX_hydrolase_dom"/>
</dbReference>
<feature type="domain" description="Nudix hydrolase" evidence="15">
    <location>
        <begin position="270"/>
        <end position="409"/>
    </location>
</feature>
<dbReference type="EMBL" id="CAJC01000149">
    <property type="protein sequence ID" value="CCI53402.1"/>
    <property type="molecule type" value="Genomic_DNA"/>
</dbReference>
<comment type="similarity">
    <text evidence="2 13">Belongs to the Nth/MutY family.</text>
</comment>
<evidence type="ECO:0000256" key="11">
    <source>
        <dbReference type="ARBA" id="ARBA00023239"/>
    </source>
</evidence>
<dbReference type="Pfam" id="PF10576">
    <property type="entry name" value="EndIII_4Fe-2S"/>
    <property type="match status" value="1"/>
</dbReference>
<evidence type="ECO:0000256" key="12">
    <source>
        <dbReference type="ARBA" id="ARBA00023295"/>
    </source>
</evidence>
<dbReference type="GO" id="GO:0000701">
    <property type="term" value="F:purine-specific mismatch base pair DNA N-glycosylase activity"/>
    <property type="evidence" value="ECO:0007669"/>
    <property type="project" value="UniProtKB-EC"/>
</dbReference>
<dbReference type="CDD" id="cd03426">
    <property type="entry name" value="NUDIX_CoAse_Nudt7"/>
    <property type="match status" value="1"/>
</dbReference>
<dbReference type="SUPFAM" id="SSF55811">
    <property type="entry name" value="Nudix"/>
    <property type="match status" value="1"/>
</dbReference>
<feature type="region of interest" description="Disordered" evidence="14">
    <location>
        <begin position="223"/>
        <end position="244"/>
    </location>
</feature>
<evidence type="ECO:0000256" key="5">
    <source>
        <dbReference type="ARBA" id="ARBA00022763"/>
    </source>
</evidence>
<dbReference type="Pfam" id="PF00730">
    <property type="entry name" value="HhH-GPD"/>
    <property type="match status" value="1"/>
</dbReference>
<evidence type="ECO:0000256" key="3">
    <source>
        <dbReference type="ARBA" id="ARBA00022485"/>
    </source>
</evidence>
<protein>
    <recommendedName>
        <fullName evidence="13">Endonuclease III</fullName>
        <ecNumber evidence="13">4.2.99.18</ecNumber>
    </recommendedName>
    <alternativeName>
        <fullName evidence="13">DNA-(apurinic or apyrimidinic site) lyase</fullName>
    </alternativeName>
</protein>
<keyword evidence="8 13" id="KW-0411">Iron-sulfur</keyword>
<evidence type="ECO:0000313" key="17">
    <source>
        <dbReference type="Proteomes" id="UP000035720"/>
    </source>
</evidence>
<dbReference type="PROSITE" id="PS51462">
    <property type="entry name" value="NUDIX"/>
    <property type="match status" value="1"/>
</dbReference>
<comment type="function">
    <text evidence="13">DNA repair enzyme that has both DNA N-glycosylase activity and AP-lyase activity. The DNA N-glycosylase activity releases various damaged pyrimidines from DNA by cleaving the N-glycosidic bond, leaving an AP (apurinic/apyrimidinic) site. The AP-lyase activity cleaves the phosphodiester bond 3' to the AP site by a beta-elimination, leaving a 3'-terminal unsaturated sugar and a product with a terminal 5'-phosphate.</text>
</comment>
<dbReference type="FunFam" id="1.10.340.30:FF:000001">
    <property type="entry name" value="Endonuclease III"/>
    <property type="match status" value="1"/>
</dbReference>
<keyword evidence="17" id="KW-1185">Reference proteome</keyword>
<keyword evidence="4 13" id="KW-0479">Metal-binding</keyword>
<dbReference type="PROSITE" id="PS01155">
    <property type="entry name" value="ENDONUCLEASE_III_2"/>
    <property type="match status" value="1"/>
</dbReference>
<dbReference type="AlphaFoldDB" id="A0A077MEM1"/>
<feature type="binding site" evidence="13">
    <location>
        <position position="189"/>
    </location>
    <ligand>
        <name>[4Fe-4S] cluster</name>
        <dbReference type="ChEBI" id="CHEBI:49883"/>
    </ligand>
</feature>
<evidence type="ECO:0000313" key="16">
    <source>
        <dbReference type="EMBL" id="CCI53402.1"/>
    </source>
</evidence>
<dbReference type="GO" id="GO:0010945">
    <property type="term" value="F:coenzyme A diphosphatase activity"/>
    <property type="evidence" value="ECO:0007669"/>
    <property type="project" value="InterPro"/>
</dbReference>
<comment type="caution">
    <text evidence="16">The sequence shown here is derived from an EMBL/GenBank/DDBJ whole genome shotgun (WGS) entry which is preliminary data.</text>
</comment>
<evidence type="ECO:0000256" key="9">
    <source>
        <dbReference type="ARBA" id="ARBA00023125"/>
    </source>
</evidence>
<evidence type="ECO:0000259" key="15">
    <source>
        <dbReference type="PROSITE" id="PS51462"/>
    </source>
</evidence>
<dbReference type="Gene3D" id="3.90.79.10">
    <property type="entry name" value="Nucleoside Triphosphate Pyrophosphohydrolase"/>
    <property type="match status" value="1"/>
</dbReference>
<reference evidence="16 17" key="1">
    <citation type="journal article" date="2013" name="ISME J.">
        <title>A metabolic model for members of the genus Tetrasphaera involved in enhanced biological phosphorus removal.</title>
        <authorList>
            <person name="Kristiansen R."/>
            <person name="Nguyen H.T.T."/>
            <person name="Saunders A.M."/>
            <person name="Nielsen J.L."/>
            <person name="Wimmer R."/>
            <person name="Le V.Q."/>
            <person name="McIlroy S.J."/>
            <person name="Petrovski S."/>
            <person name="Seviour R.J."/>
            <person name="Calteau A."/>
            <person name="Nielsen K.L."/>
            <person name="Nielsen P.H."/>
        </authorList>
    </citation>
    <scope>NUCLEOTIDE SEQUENCE [LARGE SCALE GENOMIC DNA]</scope>
    <source>
        <strain evidence="16 17">Ben 74</strain>
    </source>
</reference>
<dbReference type="Pfam" id="PF00633">
    <property type="entry name" value="HHH"/>
    <property type="match status" value="1"/>
</dbReference>
<evidence type="ECO:0000256" key="8">
    <source>
        <dbReference type="ARBA" id="ARBA00023014"/>
    </source>
</evidence>
<dbReference type="GO" id="GO:0006285">
    <property type="term" value="P:base-excision repair, AP site formation"/>
    <property type="evidence" value="ECO:0007669"/>
    <property type="project" value="TreeGrafter"/>
</dbReference>
<comment type="catalytic activity">
    <reaction evidence="13">
        <text>2'-deoxyribonucleotide-(2'-deoxyribose 5'-phosphate)-2'-deoxyribonucleotide-DNA = a 3'-end 2'-deoxyribonucleotide-(2,3-dehydro-2,3-deoxyribose 5'-phosphate)-DNA + a 5'-end 5'-phospho-2'-deoxyribonucleoside-DNA + H(+)</text>
        <dbReference type="Rhea" id="RHEA:66592"/>
        <dbReference type="Rhea" id="RHEA-COMP:13180"/>
        <dbReference type="Rhea" id="RHEA-COMP:16897"/>
        <dbReference type="Rhea" id="RHEA-COMP:17067"/>
        <dbReference type="ChEBI" id="CHEBI:15378"/>
        <dbReference type="ChEBI" id="CHEBI:136412"/>
        <dbReference type="ChEBI" id="CHEBI:157695"/>
        <dbReference type="ChEBI" id="CHEBI:167181"/>
        <dbReference type="EC" id="4.2.99.18"/>
    </reaction>
</comment>
<proteinExistence type="inferred from homology"/>
<dbReference type="InterPro" id="IPR023170">
    <property type="entry name" value="HhH_base_excis_C"/>
</dbReference>
<feature type="binding site" evidence="13">
    <location>
        <position position="186"/>
    </location>
    <ligand>
        <name>[4Fe-4S] cluster</name>
        <dbReference type="ChEBI" id="CHEBI:49883"/>
    </ligand>
</feature>
<feature type="binding site" evidence="13">
    <location>
        <position position="179"/>
    </location>
    <ligand>
        <name>[4Fe-4S] cluster</name>
        <dbReference type="ChEBI" id="CHEBI:49883"/>
    </ligand>
</feature>
<dbReference type="InterPro" id="IPR015797">
    <property type="entry name" value="NUDIX_hydrolase-like_dom_sf"/>
</dbReference>
<evidence type="ECO:0000256" key="7">
    <source>
        <dbReference type="ARBA" id="ARBA00023004"/>
    </source>
</evidence>
<dbReference type="GO" id="GO:0046872">
    <property type="term" value="F:metal ion binding"/>
    <property type="evidence" value="ECO:0007669"/>
    <property type="project" value="UniProtKB-KW"/>
</dbReference>
<comment type="catalytic activity">
    <reaction evidence="1">
        <text>Hydrolyzes free adenine bases from 7,8-dihydro-8-oxoguanine:adenine mismatched double-stranded DNA, leaving an apurinic site.</text>
        <dbReference type="EC" id="3.2.2.31"/>
    </reaction>
</comment>
<feature type="binding site" evidence="13">
    <location>
        <position position="195"/>
    </location>
    <ligand>
        <name>[4Fe-4S] cluster</name>
        <dbReference type="ChEBI" id="CHEBI:49883"/>
    </ligand>
</feature>
<gene>
    <name evidence="13" type="primary">nth</name>
    <name evidence="16" type="ORF">BN13_390019</name>
</gene>
<keyword evidence="7 13" id="KW-0408">Iron</keyword>
<dbReference type="STRING" id="1193518.BN13_390019"/>
<keyword evidence="16" id="KW-0540">Nuclease</keyword>
<evidence type="ECO:0000256" key="1">
    <source>
        <dbReference type="ARBA" id="ARBA00000843"/>
    </source>
</evidence>
<dbReference type="CDD" id="cd00056">
    <property type="entry name" value="ENDO3c"/>
    <property type="match status" value="1"/>
</dbReference>
<dbReference type="Gene3D" id="1.10.340.30">
    <property type="entry name" value="Hypothetical protein, domain 2"/>
    <property type="match status" value="1"/>
</dbReference>